<keyword evidence="3" id="KW-0547">Nucleotide-binding</keyword>
<organism evidence="8 9">
    <name type="scientific">Aureococcus anophagefferens</name>
    <name type="common">Harmful bloom alga</name>
    <dbReference type="NCBI Taxonomy" id="44056"/>
    <lineage>
        <taxon>Eukaryota</taxon>
        <taxon>Sar</taxon>
        <taxon>Stramenopiles</taxon>
        <taxon>Ochrophyta</taxon>
        <taxon>Pelagophyceae</taxon>
        <taxon>Pelagomonadales</taxon>
        <taxon>Pelagomonadaceae</taxon>
        <taxon>Aureococcus</taxon>
    </lineage>
</organism>
<evidence type="ECO:0000256" key="1">
    <source>
        <dbReference type="ARBA" id="ARBA00006654"/>
    </source>
</evidence>
<feature type="signal peptide" evidence="5">
    <location>
        <begin position="1"/>
        <end position="15"/>
    </location>
</feature>
<protein>
    <submittedName>
        <fullName evidence="8">5'-nucleotidase</fullName>
    </submittedName>
</protein>
<dbReference type="SUPFAM" id="SSF56300">
    <property type="entry name" value="Metallo-dependent phosphatases"/>
    <property type="match status" value="1"/>
</dbReference>
<dbReference type="EMBL" id="JBBJCI010000145">
    <property type="protein sequence ID" value="KAK7242377.1"/>
    <property type="molecule type" value="Genomic_DNA"/>
</dbReference>
<dbReference type="Gene3D" id="3.90.780.10">
    <property type="entry name" value="5'-Nucleotidase, C-terminal domain"/>
    <property type="match status" value="1"/>
</dbReference>
<reference evidence="8 9" key="1">
    <citation type="submission" date="2024-03" db="EMBL/GenBank/DDBJ databases">
        <title>Aureococcus anophagefferens CCMP1851 and Kratosvirus quantuckense: Draft genome of a second virus-susceptible host strain in the model system.</title>
        <authorList>
            <person name="Chase E."/>
            <person name="Truchon A.R."/>
            <person name="Schepens W."/>
            <person name="Wilhelm S.W."/>
        </authorList>
    </citation>
    <scope>NUCLEOTIDE SEQUENCE [LARGE SCALE GENOMIC DNA]</scope>
    <source>
        <strain evidence="8 9">CCMP1851</strain>
    </source>
</reference>
<evidence type="ECO:0000256" key="5">
    <source>
        <dbReference type="SAM" id="SignalP"/>
    </source>
</evidence>
<dbReference type="PRINTS" id="PR01607">
    <property type="entry name" value="APYRASEFAMLY"/>
</dbReference>
<keyword evidence="3" id="KW-0378">Hydrolase</keyword>
<feature type="region of interest" description="Disordered" evidence="4">
    <location>
        <begin position="675"/>
        <end position="744"/>
    </location>
</feature>
<dbReference type="InterPro" id="IPR004843">
    <property type="entry name" value="Calcineurin-like_PHP"/>
</dbReference>
<dbReference type="InterPro" id="IPR006146">
    <property type="entry name" value="5'-Nucleotdase_CS"/>
</dbReference>
<dbReference type="Pfam" id="PF00149">
    <property type="entry name" value="Metallophos"/>
    <property type="match status" value="1"/>
</dbReference>
<feature type="chain" id="PRO_5046185079" evidence="5">
    <location>
        <begin position="16"/>
        <end position="744"/>
    </location>
</feature>
<dbReference type="InterPro" id="IPR036907">
    <property type="entry name" value="5'-Nucleotdase_C_sf"/>
</dbReference>
<evidence type="ECO:0000256" key="4">
    <source>
        <dbReference type="SAM" id="MobiDB-lite"/>
    </source>
</evidence>
<accession>A0ABR1G2E5</accession>
<sequence>MRLAVLALVAARAAAFSLRVLHVNDHHSHIEASAYSFLTTIEEDIAYGGWALMVSAFAALAGDGENVLKVHAGDAITGTSYYSLFDGAPDAAVMNQVCFDAFAVGNHEFDDGDAALADFLDLLAGDGACGTAVLGANVAPGPDSPLEGRLASYVVKAYGDDAVGVIGVDVAGKTMASSNPDAGTTLTDEVAAVEAAVAELEAQGVNKIVVVSHVGYDFDVEHLATLRGVDVVVGGDSHSLLMPGAFDATWTLGTAGEYPTVVENGDGDPACVVQAWQYAGVVGDLRVDFDAGGVVAACEGGPVFPVDEATDDAVLAALDAAYPSGFLRVAADAATAAAVGEYEAQIAASYGAVVATFDEAVCLDRFPGEGRSATCDLAATWTRGGGVCNLVATSFLALAREADVAVQNGGGCRVDIAAGDFTIEDGYEVLPFSNTIVTLDLTGAQLVDVLEEALAQPLDDGGSTGSYPYAAGLRFAVDASRPRGSRVSGVEVNARLAGAWAPVDADAVYAVATNDYIGGGKDGYHTFGEIESADTFLLYTQSFLDYLEDIDGPVPAPDEADFSTTSFTDAAGCLHTSANVGACAPAEDEPPAAEEADDGAGACFSAPGEALREACACDATCATCGYDATASDSVTGPDDCITCLAVGDCVTAIYDDGTGSCAPCESDGAAARARAAASRPSRPRPRAPVRARVVGPRAMSRVLTMSKGQPAAASRETPPARGDEDPAIGRPSPTKVPATRFDES</sequence>
<name>A0ABR1G2E5_AURAN</name>
<dbReference type="PANTHER" id="PTHR11575:SF24">
    <property type="entry name" value="5'-NUCLEOTIDASE"/>
    <property type="match status" value="1"/>
</dbReference>
<keyword evidence="2 5" id="KW-0732">Signal</keyword>
<dbReference type="InterPro" id="IPR008334">
    <property type="entry name" value="5'-Nucleotdase_C"/>
</dbReference>
<comment type="caution">
    <text evidence="8">The sequence shown here is derived from an EMBL/GenBank/DDBJ whole genome shotgun (WGS) entry which is preliminary data.</text>
</comment>
<evidence type="ECO:0000256" key="3">
    <source>
        <dbReference type="RuleBase" id="RU362119"/>
    </source>
</evidence>
<dbReference type="SUPFAM" id="SSF55816">
    <property type="entry name" value="5'-nucleotidase (syn. UDP-sugar hydrolase), C-terminal domain"/>
    <property type="match status" value="1"/>
</dbReference>
<dbReference type="Gene3D" id="3.60.21.10">
    <property type="match status" value="1"/>
</dbReference>
<dbReference type="Pfam" id="PF02872">
    <property type="entry name" value="5_nucleotid_C"/>
    <property type="match status" value="1"/>
</dbReference>
<dbReference type="PANTHER" id="PTHR11575">
    <property type="entry name" value="5'-NUCLEOTIDASE-RELATED"/>
    <property type="match status" value="1"/>
</dbReference>
<evidence type="ECO:0000259" key="7">
    <source>
        <dbReference type="Pfam" id="PF02872"/>
    </source>
</evidence>
<evidence type="ECO:0000259" key="6">
    <source>
        <dbReference type="Pfam" id="PF00149"/>
    </source>
</evidence>
<dbReference type="InterPro" id="IPR006179">
    <property type="entry name" value="5_nucleotidase/apyrase"/>
</dbReference>
<dbReference type="Proteomes" id="UP001363151">
    <property type="component" value="Unassembled WGS sequence"/>
</dbReference>
<evidence type="ECO:0000313" key="9">
    <source>
        <dbReference type="Proteomes" id="UP001363151"/>
    </source>
</evidence>
<keyword evidence="9" id="KW-1185">Reference proteome</keyword>
<evidence type="ECO:0000256" key="2">
    <source>
        <dbReference type="ARBA" id="ARBA00022729"/>
    </source>
</evidence>
<proteinExistence type="inferred from homology"/>
<feature type="domain" description="Calcineurin-like phosphoesterase" evidence="6">
    <location>
        <begin position="18"/>
        <end position="239"/>
    </location>
</feature>
<evidence type="ECO:0000313" key="8">
    <source>
        <dbReference type="EMBL" id="KAK7242377.1"/>
    </source>
</evidence>
<dbReference type="PROSITE" id="PS00786">
    <property type="entry name" value="5_NUCLEOTIDASE_2"/>
    <property type="match status" value="1"/>
</dbReference>
<comment type="similarity">
    <text evidence="1 3">Belongs to the 5'-nucleotidase family.</text>
</comment>
<feature type="domain" description="5'-Nucleotidase C-terminal" evidence="7">
    <location>
        <begin position="379"/>
        <end position="528"/>
    </location>
</feature>
<dbReference type="InterPro" id="IPR029052">
    <property type="entry name" value="Metallo-depent_PP-like"/>
</dbReference>
<gene>
    <name evidence="8" type="ORF">SO694_00012485</name>
</gene>